<dbReference type="Pfam" id="PF08421">
    <property type="entry name" value="Methyltransf_13"/>
    <property type="match status" value="1"/>
</dbReference>
<dbReference type="Proteomes" id="UP000316213">
    <property type="component" value="Unassembled WGS sequence"/>
</dbReference>
<dbReference type="PANTHER" id="PTHR43861">
    <property type="entry name" value="TRANS-ACONITATE 2-METHYLTRANSFERASE-RELATED"/>
    <property type="match status" value="1"/>
</dbReference>
<dbReference type="Gene3D" id="3.40.50.720">
    <property type="entry name" value="NAD(P)-binding Rossmann-like Domain"/>
    <property type="match status" value="1"/>
</dbReference>
<dbReference type="EMBL" id="SJPM01000005">
    <property type="protein sequence ID" value="TWT96482.1"/>
    <property type="molecule type" value="Genomic_DNA"/>
</dbReference>
<dbReference type="Pfam" id="PF13489">
    <property type="entry name" value="Methyltransf_23"/>
    <property type="match status" value="1"/>
</dbReference>
<organism evidence="4 5">
    <name type="scientific">Neorhodopirellula pilleata</name>
    <dbReference type="NCBI Taxonomy" id="2714738"/>
    <lineage>
        <taxon>Bacteria</taxon>
        <taxon>Pseudomonadati</taxon>
        <taxon>Planctomycetota</taxon>
        <taxon>Planctomycetia</taxon>
        <taxon>Pirellulales</taxon>
        <taxon>Pirellulaceae</taxon>
        <taxon>Neorhodopirellula</taxon>
    </lineage>
</organism>
<proteinExistence type="predicted"/>
<keyword evidence="5" id="KW-1185">Reference proteome</keyword>
<evidence type="ECO:0000256" key="1">
    <source>
        <dbReference type="SAM" id="MobiDB-lite"/>
    </source>
</evidence>
<evidence type="ECO:0000313" key="5">
    <source>
        <dbReference type="Proteomes" id="UP000316213"/>
    </source>
</evidence>
<dbReference type="PANTHER" id="PTHR43861:SF5">
    <property type="entry name" value="BLL5978 PROTEIN"/>
    <property type="match status" value="1"/>
</dbReference>
<dbReference type="Pfam" id="PF08484">
    <property type="entry name" value="Methyltransf_14"/>
    <property type="match status" value="1"/>
</dbReference>
<protein>
    <submittedName>
        <fullName evidence="4">Uncharacterized protein</fullName>
    </submittedName>
</protein>
<accession>A0A5C6A916</accession>
<gene>
    <name evidence="4" type="ORF">Pla100_29630</name>
</gene>
<comment type="caution">
    <text evidence="4">The sequence shown here is derived from an EMBL/GenBank/DDBJ whole genome shotgun (WGS) entry which is preliminary data.</text>
</comment>
<reference evidence="4 5" key="1">
    <citation type="submission" date="2019-02" db="EMBL/GenBank/DDBJ databases">
        <title>Deep-cultivation of Planctomycetes and their phenomic and genomic characterization uncovers novel biology.</title>
        <authorList>
            <person name="Wiegand S."/>
            <person name="Jogler M."/>
            <person name="Boedeker C."/>
            <person name="Pinto D."/>
            <person name="Vollmers J."/>
            <person name="Rivas-Marin E."/>
            <person name="Kohn T."/>
            <person name="Peeters S.H."/>
            <person name="Heuer A."/>
            <person name="Rast P."/>
            <person name="Oberbeckmann S."/>
            <person name="Bunk B."/>
            <person name="Jeske O."/>
            <person name="Meyerdierks A."/>
            <person name="Storesund J.E."/>
            <person name="Kallscheuer N."/>
            <person name="Luecker S."/>
            <person name="Lage O.M."/>
            <person name="Pohl T."/>
            <person name="Merkel B.J."/>
            <person name="Hornburger P."/>
            <person name="Mueller R.-W."/>
            <person name="Bruemmer F."/>
            <person name="Labrenz M."/>
            <person name="Spormann A.M."/>
            <person name="Op Den Camp H."/>
            <person name="Overmann J."/>
            <person name="Amann R."/>
            <person name="Jetten M.S.M."/>
            <person name="Mascher T."/>
            <person name="Medema M.H."/>
            <person name="Devos D.P."/>
            <person name="Kaster A.-K."/>
            <person name="Ovreas L."/>
            <person name="Rohde M."/>
            <person name="Galperin M.Y."/>
            <person name="Jogler C."/>
        </authorList>
    </citation>
    <scope>NUCLEOTIDE SEQUENCE [LARGE SCALE GENOMIC DNA]</scope>
    <source>
        <strain evidence="4 5">Pla100</strain>
    </source>
</reference>
<dbReference type="SUPFAM" id="SSF53335">
    <property type="entry name" value="S-adenosyl-L-methionine-dependent methyltransferases"/>
    <property type="match status" value="1"/>
</dbReference>
<evidence type="ECO:0000259" key="2">
    <source>
        <dbReference type="Pfam" id="PF08421"/>
    </source>
</evidence>
<dbReference type="Gene3D" id="6.10.250.3100">
    <property type="match status" value="1"/>
</dbReference>
<dbReference type="InterPro" id="IPR013691">
    <property type="entry name" value="MeTrfase_14"/>
</dbReference>
<dbReference type="Gene3D" id="3.40.50.150">
    <property type="entry name" value="Vaccinia Virus protein VP39"/>
    <property type="match status" value="1"/>
</dbReference>
<name>A0A5C6A916_9BACT</name>
<evidence type="ECO:0000259" key="3">
    <source>
        <dbReference type="Pfam" id="PF08484"/>
    </source>
</evidence>
<dbReference type="InterPro" id="IPR038576">
    <property type="entry name" value="Methyltransf_Zn-bd_dom_put_sf"/>
</dbReference>
<feature type="compositionally biased region" description="Basic and acidic residues" evidence="1">
    <location>
        <begin position="10"/>
        <end position="21"/>
    </location>
</feature>
<dbReference type="AlphaFoldDB" id="A0A5C6A916"/>
<feature type="domain" description="Methyltransferase putative zinc binding" evidence="2">
    <location>
        <begin position="25"/>
        <end position="86"/>
    </location>
</feature>
<sequence length="430" mass="48429">MSNPAGSTTERQKRSMHDKPTSMRCRCCGAEVTHLVVDLGLSPLCESLVHADQLDQPETFYPLRVYVCDQCWLVQLHDHVSGVEIFDDKYAYASSMSSTWLAHCESFVEEISSRLDLNANSFVVEVASNDGYLLKNFVQRGVPCLGIEPASLLAAAAEAKGIPVRRDYFGRRLAAVLSKEGIRADLMIGNNVLAHVPDLHDFLGGFKQTLAMNGTITFEFPHLLNLIQKNQFDTIYQEHYCYLSVIALQRVFAINDLRIYDVETLPTHGGSLRIYVCHTQSQISTELSVSRLIDHERTAGLDTLAIYDSFAQSVCETKWKLLEFLIAARRAGKRVAGYGAPGKGNTLLNYCGIREDLVEFTVDRNPMKQGTFLVGSRIPVYEPDVIDRERPDYILILPWNLRDEIIEQLKHVRDWGAQFVVPIPHLEIIP</sequence>
<evidence type="ECO:0000313" key="4">
    <source>
        <dbReference type="EMBL" id="TWT96482.1"/>
    </source>
</evidence>
<dbReference type="InterPro" id="IPR013630">
    <property type="entry name" value="Methyltransf_Zn-bd_dom_put"/>
</dbReference>
<feature type="region of interest" description="Disordered" evidence="1">
    <location>
        <begin position="1"/>
        <end position="22"/>
    </location>
</feature>
<dbReference type="InterPro" id="IPR029063">
    <property type="entry name" value="SAM-dependent_MTases_sf"/>
</dbReference>
<dbReference type="Gene3D" id="6.20.50.110">
    <property type="entry name" value="Methyltransferase, zinc-binding domain"/>
    <property type="match status" value="1"/>
</dbReference>
<dbReference type="RefSeq" id="WP_231603054.1">
    <property type="nucleotide sequence ID" value="NZ_SJPM01000005.1"/>
</dbReference>
<feature type="domain" description="C-methyltransferase" evidence="3">
    <location>
        <begin position="266"/>
        <end position="424"/>
    </location>
</feature>